<feature type="chain" id="PRO_5015599852" description="Secreted protein" evidence="1">
    <location>
        <begin position="25"/>
        <end position="120"/>
    </location>
</feature>
<feature type="signal peptide" evidence="1">
    <location>
        <begin position="1"/>
        <end position="24"/>
    </location>
</feature>
<name>A0A2S9PQ88_9ACTN</name>
<sequence length="120" mass="12379">MLTALLTLLGLVALAGPAASSAHAAGSSCTGRLVKRVAFTGGELRVYRSRSYACATTVAARPGTRRDMAVSLQARGGRAAVDRGRFTRQAGPVTVHALNRCVRATGSIAGRTGSTDWFGC</sequence>
<dbReference type="OrthoDB" id="4321110at2"/>
<keyword evidence="3" id="KW-1185">Reference proteome</keyword>
<organism evidence="2 3">
    <name type="scientific">Streptomyces solincola</name>
    <dbReference type="NCBI Taxonomy" id="2100817"/>
    <lineage>
        <taxon>Bacteria</taxon>
        <taxon>Bacillati</taxon>
        <taxon>Actinomycetota</taxon>
        <taxon>Actinomycetes</taxon>
        <taxon>Kitasatosporales</taxon>
        <taxon>Streptomycetaceae</taxon>
        <taxon>Streptomyces</taxon>
    </lineage>
</organism>
<proteinExistence type="predicted"/>
<dbReference type="Proteomes" id="UP000239322">
    <property type="component" value="Unassembled WGS sequence"/>
</dbReference>
<evidence type="ECO:0008006" key="4">
    <source>
        <dbReference type="Google" id="ProtNLM"/>
    </source>
</evidence>
<dbReference type="AlphaFoldDB" id="A0A2S9PQ88"/>
<protein>
    <recommendedName>
        <fullName evidence="4">Secreted protein</fullName>
    </recommendedName>
</protein>
<dbReference type="EMBL" id="PVLV01000474">
    <property type="protein sequence ID" value="PRH76576.1"/>
    <property type="molecule type" value="Genomic_DNA"/>
</dbReference>
<keyword evidence="1" id="KW-0732">Signal</keyword>
<evidence type="ECO:0000313" key="2">
    <source>
        <dbReference type="EMBL" id="PRH76576.1"/>
    </source>
</evidence>
<evidence type="ECO:0000256" key="1">
    <source>
        <dbReference type="SAM" id="SignalP"/>
    </source>
</evidence>
<gene>
    <name evidence="2" type="ORF">C6N75_24870</name>
</gene>
<comment type="caution">
    <text evidence="2">The sequence shown here is derived from an EMBL/GenBank/DDBJ whole genome shotgun (WGS) entry which is preliminary data.</text>
</comment>
<reference evidence="2 3" key="1">
    <citation type="submission" date="2018-03" db="EMBL/GenBank/DDBJ databases">
        <title>Novel Streptomyces sp. from soil.</title>
        <authorList>
            <person name="Tan G.Y.A."/>
            <person name="Lee Z.Y."/>
        </authorList>
    </citation>
    <scope>NUCLEOTIDE SEQUENCE [LARGE SCALE GENOMIC DNA]</scope>
    <source>
        <strain evidence="2 3">ST5x</strain>
    </source>
</reference>
<evidence type="ECO:0000313" key="3">
    <source>
        <dbReference type="Proteomes" id="UP000239322"/>
    </source>
</evidence>
<accession>A0A2S9PQ88</accession>